<reference evidence="2" key="2">
    <citation type="submission" date="2022-01" db="EMBL/GenBank/DDBJ databases">
        <authorList>
            <person name="Yamashiro T."/>
            <person name="Shiraishi A."/>
            <person name="Satake H."/>
            <person name="Nakayama K."/>
        </authorList>
    </citation>
    <scope>NUCLEOTIDE SEQUENCE</scope>
</reference>
<name>A0ABQ4YB67_9ASTR</name>
<feature type="region of interest" description="Disordered" evidence="1">
    <location>
        <begin position="234"/>
        <end position="283"/>
    </location>
</feature>
<feature type="compositionally biased region" description="Polar residues" evidence="1">
    <location>
        <begin position="135"/>
        <end position="145"/>
    </location>
</feature>
<keyword evidence="3" id="KW-1185">Reference proteome</keyword>
<feature type="region of interest" description="Disordered" evidence="1">
    <location>
        <begin position="123"/>
        <end position="182"/>
    </location>
</feature>
<gene>
    <name evidence="2" type="ORF">Tco_0724820</name>
</gene>
<organism evidence="2 3">
    <name type="scientific">Tanacetum coccineum</name>
    <dbReference type="NCBI Taxonomy" id="301880"/>
    <lineage>
        <taxon>Eukaryota</taxon>
        <taxon>Viridiplantae</taxon>
        <taxon>Streptophyta</taxon>
        <taxon>Embryophyta</taxon>
        <taxon>Tracheophyta</taxon>
        <taxon>Spermatophyta</taxon>
        <taxon>Magnoliopsida</taxon>
        <taxon>eudicotyledons</taxon>
        <taxon>Gunneridae</taxon>
        <taxon>Pentapetalae</taxon>
        <taxon>asterids</taxon>
        <taxon>campanulids</taxon>
        <taxon>Asterales</taxon>
        <taxon>Asteraceae</taxon>
        <taxon>Asteroideae</taxon>
        <taxon>Anthemideae</taxon>
        <taxon>Anthemidinae</taxon>
        <taxon>Tanacetum</taxon>
    </lineage>
</organism>
<dbReference type="EMBL" id="BQNB010010267">
    <property type="protein sequence ID" value="GJS74939.1"/>
    <property type="molecule type" value="Genomic_DNA"/>
</dbReference>
<proteinExistence type="predicted"/>
<sequence>MWLILPEVVKKELGKIAINPSYLDKTPVLKNSFPVAWRILFTFVIQVLGGNYSSTELKYVSYPRFIACALQVLLGCDYTQDVKFGSLPGILSNSNFTKDPSKVPNIELTTHMIAVNNQKDSVSPLPFSKKKNKVKSQTVTPTLPMSQGPEASESLPHKRKKPLSQKAPKETKATSPPKPTEEELAVWANLSPTWPGILVPDFQVLNELKTTSNPACPLFRQTCSLSTNVKGVNETNIATEYPPSHTKGETDANNQEKPEEPKHSSDANIEFIGSSTPQPSVTQAQPITIINPELIIPQREGKVLVPYTINGKLFHLTAKQIEAHLDKEEQIKKAEEEARLLAINKPEVIKVVREEAKKLGIHLKEAITAKAGEKFKKAQDAEHEVLKKKHAEKVRNSLELKKHKYDNYTWTISSRLKPEKITDIKIHPKTKPVVITVYRGIDGKNFDVHDPFAFRKFGIYELDELRKIIPRKKNTVTSINQFLLPANDSLRTSDYSSVGTFKKFTMNHSPLSERHTGLKVNLFSSIKQFTPTLSLTHIPANVEGENEPNTITEDPSSHTEGETDASKQEKPENLSTQHIDSKGIAMDERAEDQRKLVKASSIVRLDPDAPVLEEQIKKVREESRLLAINKLEVIKVVREEAKKLGIHPKEVITAKAGENFKKAQDAEHEVLKKQYTKKARKSLELRKHKYDNYMWTISSSRLKPEKIIDIKIYPKTKPVVITVYRGTEGRNFDVHNPFAFGEFCISKLDELREIIPRKKNAVVKGLVGILS</sequence>
<evidence type="ECO:0000256" key="1">
    <source>
        <dbReference type="SAM" id="MobiDB-lite"/>
    </source>
</evidence>
<feature type="region of interest" description="Disordered" evidence="1">
    <location>
        <begin position="540"/>
        <end position="580"/>
    </location>
</feature>
<reference evidence="2" key="1">
    <citation type="journal article" date="2022" name="Int. J. Mol. Sci.">
        <title>Draft Genome of Tanacetum Coccineum: Genomic Comparison of Closely Related Tanacetum-Family Plants.</title>
        <authorList>
            <person name="Yamashiro T."/>
            <person name="Shiraishi A."/>
            <person name="Nakayama K."/>
            <person name="Satake H."/>
        </authorList>
    </citation>
    <scope>NUCLEOTIDE SEQUENCE</scope>
</reference>
<protein>
    <submittedName>
        <fullName evidence="2">Uncharacterized protein</fullName>
    </submittedName>
</protein>
<dbReference type="Proteomes" id="UP001151760">
    <property type="component" value="Unassembled WGS sequence"/>
</dbReference>
<feature type="compositionally biased region" description="Basic and acidic residues" evidence="1">
    <location>
        <begin position="246"/>
        <end position="265"/>
    </location>
</feature>
<accession>A0ABQ4YB67</accession>
<evidence type="ECO:0000313" key="3">
    <source>
        <dbReference type="Proteomes" id="UP001151760"/>
    </source>
</evidence>
<comment type="caution">
    <text evidence="2">The sequence shown here is derived from an EMBL/GenBank/DDBJ whole genome shotgun (WGS) entry which is preliminary data.</text>
</comment>
<evidence type="ECO:0000313" key="2">
    <source>
        <dbReference type="EMBL" id="GJS74939.1"/>
    </source>
</evidence>
<feature type="compositionally biased region" description="Basic and acidic residues" evidence="1">
    <location>
        <begin position="555"/>
        <end position="572"/>
    </location>
</feature>
<feature type="compositionally biased region" description="Polar residues" evidence="1">
    <location>
        <begin position="273"/>
        <end position="283"/>
    </location>
</feature>